<dbReference type="Proteomes" id="UP000010816">
    <property type="component" value="Chromosome"/>
</dbReference>
<evidence type="ECO:0000313" key="2">
    <source>
        <dbReference type="EMBL" id="AGA91378.1"/>
    </source>
</evidence>
<reference evidence="2 3" key="1">
    <citation type="submission" date="2011-09" db="EMBL/GenBank/DDBJ databases">
        <title>Complete sequence of chromosome of Thioflavicoccus mobilis 8321.</title>
        <authorList>
            <consortium name="US DOE Joint Genome Institute"/>
            <person name="Lucas S."/>
            <person name="Han J."/>
            <person name="Lapidus A."/>
            <person name="Cheng J.-F."/>
            <person name="Goodwin L."/>
            <person name="Pitluck S."/>
            <person name="Peters L."/>
            <person name="Ovchinnikova G."/>
            <person name="Lu M."/>
            <person name="Detter J.C."/>
            <person name="Han C."/>
            <person name="Tapia R."/>
            <person name="Land M."/>
            <person name="Hauser L."/>
            <person name="Kyrpides N."/>
            <person name="Ivanova N."/>
            <person name="Pagani I."/>
            <person name="Vogl K."/>
            <person name="Liu Z."/>
            <person name="Imhoff J."/>
            <person name="Thiel V."/>
            <person name="Frigaard N.-U."/>
            <person name="Bryant D."/>
            <person name="Woyke T."/>
        </authorList>
    </citation>
    <scope>NUCLEOTIDE SEQUENCE [LARGE SCALE GENOMIC DNA]</scope>
    <source>
        <strain evidence="2 3">8321</strain>
    </source>
</reference>
<dbReference type="KEGG" id="tmb:Thimo_2658"/>
<keyword evidence="1" id="KW-0732">Signal</keyword>
<dbReference type="EMBL" id="CP003051">
    <property type="protein sequence ID" value="AGA91378.1"/>
    <property type="molecule type" value="Genomic_DNA"/>
</dbReference>
<dbReference type="OrthoDB" id="5741504at2"/>
<dbReference type="AlphaFoldDB" id="L0GX82"/>
<organism evidence="2 3">
    <name type="scientific">Thioflavicoccus mobilis 8321</name>
    <dbReference type="NCBI Taxonomy" id="765912"/>
    <lineage>
        <taxon>Bacteria</taxon>
        <taxon>Pseudomonadati</taxon>
        <taxon>Pseudomonadota</taxon>
        <taxon>Gammaproteobacteria</taxon>
        <taxon>Chromatiales</taxon>
        <taxon>Chromatiaceae</taxon>
        <taxon>Thioflavicoccus</taxon>
    </lineage>
</organism>
<dbReference type="RefSeq" id="WP_015281510.1">
    <property type="nucleotide sequence ID" value="NC_019940.1"/>
</dbReference>
<dbReference type="eggNOG" id="ENOG5033A2D">
    <property type="taxonomic scope" value="Bacteria"/>
</dbReference>
<feature type="chain" id="PRO_5003943118" evidence="1">
    <location>
        <begin position="26"/>
        <end position="179"/>
    </location>
</feature>
<proteinExistence type="predicted"/>
<evidence type="ECO:0000313" key="3">
    <source>
        <dbReference type="Proteomes" id="UP000010816"/>
    </source>
</evidence>
<dbReference type="HOGENOM" id="CLU_1502824_0_0_6"/>
<keyword evidence="3" id="KW-1185">Reference proteome</keyword>
<feature type="signal peptide" evidence="1">
    <location>
        <begin position="1"/>
        <end position="25"/>
    </location>
</feature>
<gene>
    <name evidence="2" type="ORF">Thimo_2658</name>
</gene>
<sequence length="179" mass="17774">MIGTSRLLTLLVACGVLGGGGNAFAAEVPVGVLARIAGTAIVNQGAQYVSGREGMQLVEGDRLLVLEGGSALVVFSDGCQRAVEDDELLVVPAVSTCAAGDAVAGDPQTVESYSAVAEGDGVGTGAKFQQAALTPLPPPPPPAPAASFDAMLPAVGGLLVGVGAVIDHNVNDDRKKISN</sequence>
<protein>
    <submittedName>
        <fullName evidence="2">Uncharacterized protein</fullName>
    </submittedName>
</protein>
<accession>L0GX82</accession>
<name>L0GX82_9GAMM</name>
<evidence type="ECO:0000256" key="1">
    <source>
        <dbReference type="SAM" id="SignalP"/>
    </source>
</evidence>